<protein>
    <submittedName>
        <fullName evidence="1">Unannotated protein</fullName>
    </submittedName>
</protein>
<reference evidence="1" key="1">
    <citation type="submission" date="2020-05" db="EMBL/GenBank/DDBJ databases">
        <authorList>
            <person name="Chiriac C."/>
            <person name="Salcher M."/>
            <person name="Ghai R."/>
            <person name="Kavagutti S V."/>
        </authorList>
    </citation>
    <scope>NUCLEOTIDE SEQUENCE</scope>
</reference>
<proteinExistence type="predicted"/>
<gene>
    <name evidence="1" type="ORF">UFOPK1826_00422</name>
</gene>
<sequence>MKVMSGTRSGASIFIAVLCRPSLWITALTQVSRLTPRRWWARAPFLPVPTREYIRFRVLTQYGERGHELLAADVLSYLRWLKDLR</sequence>
<accession>A0A6J6GE19</accession>
<organism evidence="1">
    <name type="scientific">freshwater metagenome</name>
    <dbReference type="NCBI Taxonomy" id="449393"/>
    <lineage>
        <taxon>unclassified sequences</taxon>
        <taxon>metagenomes</taxon>
        <taxon>ecological metagenomes</taxon>
    </lineage>
</organism>
<dbReference type="AlphaFoldDB" id="A0A6J6GE19"/>
<evidence type="ECO:0000313" key="1">
    <source>
        <dbReference type="EMBL" id="CAB4597324.1"/>
    </source>
</evidence>
<name>A0A6J6GE19_9ZZZZ</name>
<dbReference type="EMBL" id="CAEZUN010000036">
    <property type="protein sequence ID" value="CAB4597324.1"/>
    <property type="molecule type" value="Genomic_DNA"/>
</dbReference>